<evidence type="ECO:0000259" key="1">
    <source>
        <dbReference type="PROSITE" id="PS51736"/>
    </source>
</evidence>
<dbReference type="InterPro" id="IPR011109">
    <property type="entry name" value="DNA_bind_recombinase_dom"/>
</dbReference>
<proteinExistence type="predicted"/>
<dbReference type="Proteomes" id="UP000283003">
    <property type="component" value="Unassembled WGS sequence"/>
</dbReference>
<dbReference type="CDD" id="cd03768">
    <property type="entry name" value="SR_ResInv"/>
    <property type="match status" value="1"/>
</dbReference>
<dbReference type="RefSeq" id="WP_127613709.1">
    <property type="nucleotide sequence ID" value="NZ_RXOL01000011.1"/>
</dbReference>
<dbReference type="InterPro" id="IPR050639">
    <property type="entry name" value="SSR_resolvase"/>
</dbReference>
<evidence type="ECO:0000313" key="4">
    <source>
        <dbReference type="Proteomes" id="UP000283003"/>
    </source>
</evidence>
<dbReference type="Pfam" id="PF00239">
    <property type="entry name" value="Resolvase"/>
    <property type="match status" value="1"/>
</dbReference>
<dbReference type="AlphaFoldDB" id="A0A437GU96"/>
<dbReference type="SMART" id="SM00857">
    <property type="entry name" value="Resolvase"/>
    <property type="match status" value="1"/>
</dbReference>
<dbReference type="InterPro" id="IPR038109">
    <property type="entry name" value="DNA_bind_recomb_sf"/>
</dbReference>
<keyword evidence="4" id="KW-1185">Reference proteome</keyword>
<reference evidence="3 4" key="1">
    <citation type="submission" date="2018-12" db="EMBL/GenBank/DDBJ databases">
        <title>Croceicoccus ponticola sp. nov., a lipolytic bacterium isolated from seawater.</title>
        <authorList>
            <person name="Yoon J.-H."/>
        </authorList>
    </citation>
    <scope>NUCLEOTIDE SEQUENCE [LARGE SCALE GENOMIC DNA]</scope>
    <source>
        <strain evidence="3 4">GM-16</strain>
    </source>
</reference>
<dbReference type="SUPFAM" id="SSF53041">
    <property type="entry name" value="Resolvase-like"/>
    <property type="match status" value="1"/>
</dbReference>
<dbReference type="GO" id="GO:0003677">
    <property type="term" value="F:DNA binding"/>
    <property type="evidence" value="ECO:0007669"/>
    <property type="project" value="InterPro"/>
</dbReference>
<protein>
    <submittedName>
        <fullName evidence="3">Recombinase family protein</fullName>
    </submittedName>
</protein>
<feature type="domain" description="Recombinase" evidence="2">
    <location>
        <begin position="169"/>
        <end position="286"/>
    </location>
</feature>
<dbReference type="GO" id="GO:0000150">
    <property type="term" value="F:DNA strand exchange activity"/>
    <property type="evidence" value="ECO:0007669"/>
    <property type="project" value="InterPro"/>
</dbReference>
<comment type="caution">
    <text evidence="3">The sequence shown here is derived from an EMBL/GenBank/DDBJ whole genome shotgun (WGS) entry which is preliminary data.</text>
</comment>
<dbReference type="EMBL" id="RXOL01000011">
    <property type="protein sequence ID" value="RVQ64892.1"/>
    <property type="molecule type" value="Genomic_DNA"/>
</dbReference>
<evidence type="ECO:0000313" key="3">
    <source>
        <dbReference type="EMBL" id="RVQ64892.1"/>
    </source>
</evidence>
<dbReference type="Gene3D" id="3.40.50.1390">
    <property type="entry name" value="Resolvase, N-terminal catalytic domain"/>
    <property type="match status" value="1"/>
</dbReference>
<evidence type="ECO:0000259" key="2">
    <source>
        <dbReference type="PROSITE" id="PS51737"/>
    </source>
</evidence>
<accession>A0A437GU96</accession>
<dbReference type="Gene3D" id="3.90.1750.20">
    <property type="entry name" value="Putative Large Serine Recombinase, Chain B, Domain 2"/>
    <property type="match status" value="1"/>
</dbReference>
<feature type="domain" description="Resolvase/invertase-type recombinase catalytic" evidence="1">
    <location>
        <begin position="9"/>
        <end position="161"/>
    </location>
</feature>
<dbReference type="PROSITE" id="PS51737">
    <property type="entry name" value="RECOMBINASE_DNA_BIND"/>
    <property type="match status" value="1"/>
</dbReference>
<dbReference type="PANTHER" id="PTHR30461:SF23">
    <property type="entry name" value="DNA RECOMBINASE-RELATED"/>
    <property type="match status" value="1"/>
</dbReference>
<dbReference type="Pfam" id="PF07508">
    <property type="entry name" value="Recombinase"/>
    <property type="match status" value="1"/>
</dbReference>
<organism evidence="3 4">
    <name type="scientific">Croceicoccus ponticola</name>
    <dbReference type="NCBI Taxonomy" id="2217664"/>
    <lineage>
        <taxon>Bacteria</taxon>
        <taxon>Pseudomonadati</taxon>
        <taxon>Pseudomonadota</taxon>
        <taxon>Alphaproteobacteria</taxon>
        <taxon>Sphingomonadales</taxon>
        <taxon>Erythrobacteraceae</taxon>
        <taxon>Croceicoccus</taxon>
    </lineage>
</organism>
<name>A0A437GU96_9SPHN</name>
<dbReference type="InterPro" id="IPR006119">
    <property type="entry name" value="Resolv_N"/>
</dbReference>
<dbReference type="PROSITE" id="PS51736">
    <property type="entry name" value="RECOMBINASES_3"/>
    <property type="match status" value="1"/>
</dbReference>
<dbReference type="PANTHER" id="PTHR30461">
    <property type="entry name" value="DNA-INVERTASE FROM LAMBDOID PROPHAGE"/>
    <property type="match status" value="1"/>
</dbReference>
<dbReference type="InterPro" id="IPR036162">
    <property type="entry name" value="Resolvase-like_N_sf"/>
</dbReference>
<dbReference type="OrthoDB" id="7277848at2"/>
<gene>
    <name evidence="3" type="ORF">EKN06_14970</name>
</gene>
<sequence>MSGKPKIQRCAVYTRKSSDEGLEQSFNSLDAQREASEAYVKSQASEGWTLLPAHYDDGGYSGGTMERPGLRQLLADIEVGLIDIVVVYKIDRLTRSLTDFSRIVEIFEKANCSFVSVTQSFNTTNSMGRLMLNVLLSFAQFEREVTGERIRDKIAASKAKGMWMGGLVPLGYDLPAAGTRKLLVNDAEAAAVRHIFTRYLALGSVHALQRELADAGIVSKQRVTAKGQTLGGTVFSRGALFHLLRNRLYLGQIVHKQQIHDGEHDAIVDPGLFERVQAMLDANARRHHAAADHRIVRAPLVGKLFDAAGEAMSPTFSRGKSGKAYRYYVSASLQQGMPSNREDLVQRLPAPEIERILTEAIMRWLPNTHKPLDVIRKARLCDGGFELDLAGKHARQIAGRLQEGERILHSVTQACIAFLPLALPLRGGRRMVIAGSRSSPRPDATLVDALRRAHRMVERDRTGMPVISAAPVSPYDRKILRLAFLAPDIQRGIIEGRQPHGLNLQTLIGMALPLDWSAQRHILDWPTRS</sequence>